<keyword evidence="3" id="KW-1185">Reference proteome</keyword>
<dbReference type="AlphaFoldDB" id="A0AAN7FNL1"/>
<dbReference type="Proteomes" id="UP001324115">
    <property type="component" value="Unassembled WGS sequence"/>
</dbReference>
<gene>
    <name evidence="2" type="ORF">RGQ29_017760</name>
</gene>
<feature type="chain" id="PRO_5042874066" evidence="1">
    <location>
        <begin position="21"/>
        <end position="66"/>
    </location>
</feature>
<evidence type="ECO:0000313" key="2">
    <source>
        <dbReference type="EMBL" id="KAK4593796.1"/>
    </source>
</evidence>
<sequence>MAVLKFLLCLFLVFAHFSSSETRPHSPFLNKSNRALMEIAKQVLKASVERQSGLMSLKPTRPRNNI</sequence>
<reference evidence="2 3" key="1">
    <citation type="journal article" date="2023" name="G3 (Bethesda)">
        <title>A haplotype-resolved chromosome-scale genome for Quercus rubra L. provides insights into the genetics of adaptive traits for red oak species.</title>
        <authorList>
            <person name="Kapoor B."/>
            <person name="Jenkins J."/>
            <person name="Schmutz J."/>
            <person name="Zhebentyayeva T."/>
            <person name="Kuelheim C."/>
            <person name="Coggeshall M."/>
            <person name="Heim C."/>
            <person name="Lasky J.R."/>
            <person name="Leites L."/>
            <person name="Islam-Faridi N."/>
            <person name="Romero-Severson J."/>
            <person name="DeLeo V.L."/>
            <person name="Lucas S.M."/>
            <person name="Lazic D."/>
            <person name="Gailing O."/>
            <person name="Carlson J."/>
            <person name="Staton M."/>
        </authorList>
    </citation>
    <scope>NUCLEOTIDE SEQUENCE [LARGE SCALE GENOMIC DNA]</scope>
    <source>
        <strain evidence="2">Pseudo-F2</strain>
    </source>
</reference>
<keyword evidence="1" id="KW-0732">Signal</keyword>
<evidence type="ECO:0000256" key="1">
    <source>
        <dbReference type="SAM" id="SignalP"/>
    </source>
</evidence>
<protein>
    <submittedName>
        <fullName evidence="2">Uncharacterized protein</fullName>
    </submittedName>
</protein>
<feature type="signal peptide" evidence="1">
    <location>
        <begin position="1"/>
        <end position="20"/>
    </location>
</feature>
<evidence type="ECO:0000313" key="3">
    <source>
        <dbReference type="Proteomes" id="UP001324115"/>
    </source>
</evidence>
<organism evidence="2 3">
    <name type="scientific">Quercus rubra</name>
    <name type="common">Northern red oak</name>
    <name type="synonym">Quercus borealis</name>
    <dbReference type="NCBI Taxonomy" id="3512"/>
    <lineage>
        <taxon>Eukaryota</taxon>
        <taxon>Viridiplantae</taxon>
        <taxon>Streptophyta</taxon>
        <taxon>Embryophyta</taxon>
        <taxon>Tracheophyta</taxon>
        <taxon>Spermatophyta</taxon>
        <taxon>Magnoliopsida</taxon>
        <taxon>eudicotyledons</taxon>
        <taxon>Gunneridae</taxon>
        <taxon>Pentapetalae</taxon>
        <taxon>rosids</taxon>
        <taxon>fabids</taxon>
        <taxon>Fagales</taxon>
        <taxon>Fagaceae</taxon>
        <taxon>Quercus</taxon>
    </lineage>
</organism>
<accession>A0AAN7FNL1</accession>
<proteinExistence type="predicted"/>
<comment type="caution">
    <text evidence="2">The sequence shown here is derived from an EMBL/GenBank/DDBJ whole genome shotgun (WGS) entry which is preliminary data.</text>
</comment>
<name>A0AAN7FNL1_QUERU</name>
<dbReference type="EMBL" id="JAXUIC010000004">
    <property type="protein sequence ID" value="KAK4593796.1"/>
    <property type="molecule type" value="Genomic_DNA"/>
</dbReference>